<comment type="subcellular location">
    <subcellularLocation>
        <location evidence="1">Cytoplasm</location>
    </subcellularLocation>
</comment>
<proteinExistence type="inferred from homology"/>
<keyword evidence="6" id="KW-0720">Serine protease</keyword>
<comment type="caution">
    <text evidence="11">The sequence shown here is derived from an EMBL/GenBank/DDBJ whole genome shotgun (WGS) entry which is preliminary data.</text>
</comment>
<evidence type="ECO:0000256" key="3">
    <source>
        <dbReference type="ARBA" id="ARBA00022490"/>
    </source>
</evidence>
<dbReference type="InterPro" id="IPR029062">
    <property type="entry name" value="Class_I_gatase-like"/>
</dbReference>
<dbReference type="GO" id="GO:0005737">
    <property type="term" value="C:cytoplasm"/>
    <property type="evidence" value="ECO:0007669"/>
    <property type="project" value="UniProtKB-SubCell"/>
</dbReference>
<name>A0AAE3GA07_9PSEU</name>
<comment type="similarity">
    <text evidence="2">Belongs to the peptidase S51 family.</text>
</comment>
<dbReference type="GO" id="GO:0006508">
    <property type="term" value="P:proteolysis"/>
    <property type="evidence" value="ECO:0007669"/>
    <property type="project" value="UniProtKB-KW"/>
</dbReference>
<accession>A0AAE3GA07</accession>
<dbReference type="EMBL" id="JAMTCK010000001">
    <property type="protein sequence ID" value="MCP2163620.1"/>
    <property type="molecule type" value="Genomic_DNA"/>
</dbReference>
<evidence type="ECO:0000256" key="7">
    <source>
        <dbReference type="ARBA" id="ARBA00022997"/>
    </source>
</evidence>
<dbReference type="CDD" id="cd03146">
    <property type="entry name" value="GAT1_Peptidase_E"/>
    <property type="match status" value="1"/>
</dbReference>
<dbReference type="RefSeq" id="WP_253766421.1">
    <property type="nucleotide sequence ID" value="NZ_JAMTCK010000001.1"/>
</dbReference>
<dbReference type="Gene3D" id="3.40.50.880">
    <property type="match status" value="1"/>
</dbReference>
<keyword evidence="7" id="KW-0224">Dipeptidase</keyword>
<dbReference type="FunFam" id="3.40.50.880:FF:000007">
    <property type="entry name" value="Peptidase E"/>
    <property type="match status" value="1"/>
</dbReference>
<evidence type="ECO:0000256" key="10">
    <source>
        <dbReference type="ARBA" id="ARBA00075877"/>
    </source>
</evidence>
<evidence type="ECO:0000256" key="1">
    <source>
        <dbReference type="ARBA" id="ARBA00004496"/>
    </source>
</evidence>
<organism evidence="11 12">
    <name type="scientific">Goodfellowiella coeruleoviolacea</name>
    <dbReference type="NCBI Taxonomy" id="334858"/>
    <lineage>
        <taxon>Bacteria</taxon>
        <taxon>Bacillati</taxon>
        <taxon>Actinomycetota</taxon>
        <taxon>Actinomycetes</taxon>
        <taxon>Pseudonocardiales</taxon>
        <taxon>Pseudonocardiaceae</taxon>
        <taxon>Goodfellowiella</taxon>
    </lineage>
</organism>
<dbReference type="PANTHER" id="PTHR20842:SF0">
    <property type="entry name" value="ALPHA-ASPARTYL DIPEPTIDASE"/>
    <property type="match status" value="1"/>
</dbReference>
<keyword evidence="5" id="KW-0378">Hydrolase</keyword>
<gene>
    <name evidence="11" type="ORF">LX83_000460</name>
</gene>
<dbReference type="NCBIfam" id="NF003642">
    <property type="entry name" value="PRK05282.1"/>
    <property type="match status" value="1"/>
</dbReference>
<keyword evidence="3" id="KW-0963">Cytoplasm</keyword>
<dbReference type="AlphaFoldDB" id="A0AAE3GA07"/>
<dbReference type="Pfam" id="PF03575">
    <property type="entry name" value="Peptidase_S51"/>
    <property type="match status" value="1"/>
</dbReference>
<evidence type="ECO:0000313" key="12">
    <source>
        <dbReference type="Proteomes" id="UP001206128"/>
    </source>
</evidence>
<evidence type="ECO:0000256" key="2">
    <source>
        <dbReference type="ARBA" id="ARBA00006534"/>
    </source>
</evidence>
<dbReference type="GO" id="GO:0016805">
    <property type="term" value="F:dipeptidase activity"/>
    <property type="evidence" value="ECO:0007669"/>
    <property type="project" value="UniProtKB-KW"/>
</dbReference>
<dbReference type="SUPFAM" id="SSF52317">
    <property type="entry name" value="Class I glutamine amidotransferase-like"/>
    <property type="match status" value="1"/>
</dbReference>
<reference evidence="11" key="1">
    <citation type="submission" date="2022-06" db="EMBL/GenBank/DDBJ databases">
        <title>Genomic Encyclopedia of Archaeal and Bacterial Type Strains, Phase II (KMG-II): from individual species to whole genera.</title>
        <authorList>
            <person name="Goeker M."/>
        </authorList>
    </citation>
    <scope>NUCLEOTIDE SEQUENCE</scope>
    <source>
        <strain evidence="11">DSM 43935</strain>
    </source>
</reference>
<dbReference type="PANTHER" id="PTHR20842">
    <property type="entry name" value="PROTEASE S51 ALPHA-ASPARTYL DIPEPTIDASE"/>
    <property type="match status" value="1"/>
</dbReference>
<keyword evidence="4" id="KW-0645">Protease</keyword>
<dbReference type="InterPro" id="IPR005320">
    <property type="entry name" value="Peptidase_S51"/>
</dbReference>
<dbReference type="GO" id="GO:0008236">
    <property type="term" value="F:serine-type peptidase activity"/>
    <property type="evidence" value="ECO:0007669"/>
    <property type="project" value="UniProtKB-KW"/>
</dbReference>
<evidence type="ECO:0000256" key="4">
    <source>
        <dbReference type="ARBA" id="ARBA00022670"/>
    </source>
</evidence>
<dbReference type="Proteomes" id="UP001206128">
    <property type="component" value="Unassembled WGS sequence"/>
</dbReference>
<protein>
    <recommendedName>
        <fullName evidence="9">dipeptidase E</fullName>
        <ecNumber evidence="9">3.4.13.21</ecNumber>
    </recommendedName>
    <alternativeName>
        <fullName evidence="10">Asp-specific dipeptidase</fullName>
    </alternativeName>
</protein>
<keyword evidence="12" id="KW-1185">Reference proteome</keyword>
<evidence type="ECO:0000256" key="5">
    <source>
        <dbReference type="ARBA" id="ARBA00022801"/>
    </source>
</evidence>
<sequence length="241" mass="25808">MRLLLLSNSTAPGRGYLEHATDVLRDTLSGVRRLVFVPFALADHDDYTRKVAEALAPLGVEVLGAHQGDPLALLDSAQAVFVGGGNTFRLLKRLHATGLVTAINAAVRAGTVYIGSSAGTNVACPTVRTTNDMPIVQPPSLDAVGLVPFQINPHYLDPLPDSTHMGETREERLVQFLEENDGPVLGMREGTWLVRAEDTLTLGGTAAGARLFRRGQEPAEIATGTDLSWLLDTRTRYDAGA</sequence>
<evidence type="ECO:0000256" key="6">
    <source>
        <dbReference type="ARBA" id="ARBA00022825"/>
    </source>
</evidence>
<comment type="catalytic activity">
    <reaction evidence="8">
        <text>Dipeptidase E catalyzes the hydrolysis of dipeptides Asp-|-Xaa. It does not act on peptides with N-terminal Glu, Asn or Gln, nor does it cleave isoaspartyl peptides.</text>
        <dbReference type="EC" id="3.4.13.21"/>
    </reaction>
</comment>
<evidence type="ECO:0000313" key="11">
    <source>
        <dbReference type="EMBL" id="MCP2163620.1"/>
    </source>
</evidence>
<dbReference type="EC" id="3.4.13.21" evidence="9"/>
<evidence type="ECO:0000256" key="8">
    <source>
        <dbReference type="ARBA" id="ARBA00050239"/>
    </source>
</evidence>
<evidence type="ECO:0000256" key="9">
    <source>
        <dbReference type="ARBA" id="ARBA00066675"/>
    </source>
</evidence>